<protein>
    <submittedName>
        <fullName evidence="1">Uncharacterized protein</fullName>
    </submittedName>
</protein>
<gene>
    <name evidence="1" type="ORF">ACFVKH_13215</name>
</gene>
<sequence length="144" mass="15956">MTTKTILYPLAKLTDQSKSIKNLTNQRFGAISSKFLAEGSGVVIRLAALSSPTIKPKAVIKPAEILSTTQAVGGQTKSLFIKGKRLLPLQIGKAPLTIFRQMQIKAYLLQKNAQKKSRIYYQQFNFLSDKAVHTTARHSPEIQV</sequence>
<dbReference type="RefSeq" id="WP_377965781.1">
    <property type="nucleotide sequence ID" value="NZ_JBHZOL010000083.1"/>
</dbReference>
<accession>A0ABW6IGV4</accession>
<evidence type="ECO:0000313" key="1">
    <source>
        <dbReference type="EMBL" id="MFE4107249.1"/>
    </source>
</evidence>
<keyword evidence="2" id="KW-1185">Reference proteome</keyword>
<evidence type="ECO:0000313" key="2">
    <source>
        <dbReference type="Proteomes" id="UP001600165"/>
    </source>
</evidence>
<proteinExistence type="predicted"/>
<organism evidence="1 2">
    <name type="scientific">Almyronema epifaneia S1</name>
    <dbReference type="NCBI Taxonomy" id="2991925"/>
    <lineage>
        <taxon>Bacteria</taxon>
        <taxon>Bacillati</taxon>
        <taxon>Cyanobacteriota</taxon>
        <taxon>Cyanophyceae</taxon>
        <taxon>Nodosilineales</taxon>
        <taxon>Nodosilineaceae</taxon>
        <taxon>Almyronema</taxon>
        <taxon>Almyronema epifaneia</taxon>
    </lineage>
</organism>
<name>A0ABW6IGV4_9CYAN</name>
<reference evidence="1 2" key="1">
    <citation type="submission" date="2024-10" db="EMBL/GenBank/DDBJ databases">
        <authorList>
            <person name="Ratan Roy A."/>
            <person name="Morales Sandoval P.H."/>
            <person name="De Los Santos Villalobos S."/>
            <person name="Chakraborty S."/>
            <person name="Mukherjee J."/>
        </authorList>
    </citation>
    <scope>NUCLEOTIDE SEQUENCE [LARGE SCALE GENOMIC DNA]</scope>
    <source>
        <strain evidence="1 2">S1</strain>
    </source>
</reference>
<dbReference type="EMBL" id="JBHZOL010000083">
    <property type="protein sequence ID" value="MFE4107249.1"/>
    <property type="molecule type" value="Genomic_DNA"/>
</dbReference>
<dbReference type="Proteomes" id="UP001600165">
    <property type="component" value="Unassembled WGS sequence"/>
</dbReference>
<comment type="caution">
    <text evidence="1">The sequence shown here is derived from an EMBL/GenBank/DDBJ whole genome shotgun (WGS) entry which is preliminary data.</text>
</comment>